<dbReference type="PANTHER" id="PTHR38469">
    <property type="entry name" value="PERIPLASMIC PEPTIDASE SUBFAMILY S1B"/>
    <property type="match status" value="1"/>
</dbReference>
<comment type="caution">
    <text evidence="7">The sequence shown here is derived from an EMBL/GenBank/DDBJ whole genome shotgun (WGS) entry which is preliminary data.</text>
</comment>
<gene>
    <name evidence="7" type="ORF">RM53_14990</name>
</gene>
<dbReference type="STRING" id="172043.RM53_14990"/>
<dbReference type="Gene3D" id="2.40.10.10">
    <property type="entry name" value="Trypsin-like serine proteases"/>
    <property type="match status" value="1"/>
</dbReference>
<evidence type="ECO:0000256" key="4">
    <source>
        <dbReference type="ARBA" id="ARBA00022729"/>
    </source>
</evidence>
<dbReference type="InterPro" id="IPR009003">
    <property type="entry name" value="Peptidase_S1_PA"/>
</dbReference>
<keyword evidence="2 6" id="KW-0031">Aminopeptidase</keyword>
<dbReference type="GO" id="GO:0008239">
    <property type="term" value="F:dipeptidyl-peptidase activity"/>
    <property type="evidence" value="ECO:0007669"/>
    <property type="project" value="UniProtKB-UniRule"/>
</dbReference>
<dbReference type="AlphaFoldDB" id="A0A0B4C414"/>
<protein>
    <recommendedName>
        <fullName evidence="6">Dipeptidyl-peptidase</fullName>
        <ecNumber evidence="6">3.4.14.-</ecNumber>
    </recommendedName>
</protein>
<reference evidence="7 8" key="1">
    <citation type="submission" date="2014-12" db="EMBL/GenBank/DDBJ databases">
        <title>Genome sequencing of Brevundimonas nasdae TPW30.</title>
        <authorList>
            <person name="Tan P.W."/>
            <person name="Chan K.-G."/>
        </authorList>
    </citation>
    <scope>NUCLEOTIDE SEQUENCE [LARGE SCALE GENOMIC DNA]</scope>
    <source>
        <strain evidence="7 8">TPW30</strain>
    </source>
</reference>
<comment type="function">
    <text evidence="6">Catalyzes the removal of dipeptides from the N-terminus of oligopeptides.</text>
</comment>
<dbReference type="PANTHER" id="PTHR38469:SF1">
    <property type="entry name" value="PERIPLASMIC PEPTIDASE SUBFAMILY S1B"/>
    <property type="match status" value="1"/>
</dbReference>
<dbReference type="GO" id="GO:0006508">
    <property type="term" value="P:proteolysis"/>
    <property type="evidence" value="ECO:0007669"/>
    <property type="project" value="UniProtKB-KW"/>
</dbReference>
<name>A0A0B4C414_9CAUL</name>
<feature type="chain" id="PRO_5023059643" description="Dipeptidyl-peptidase" evidence="6">
    <location>
        <begin position="24"/>
        <end position="697"/>
    </location>
</feature>
<evidence type="ECO:0000313" key="8">
    <source>
        <dbReference type="Proteomes" id="UP000031166"/>
    </source>
</evidence>
<sequence>MSLPSLRLTASLAALGAATAVLSAPATSARADEGMWTFDNFPIATVNEKYGTNIDQAWLDRVRNAAVRLQGCSASLVSNEGLVLTNHHCVVSCVQDLSTAQNDYVKNGWMPATREEEKKCPGQTAEILTDIVDVTDRVTGAGAGLEGAAFVQARAAEIDKIQKETCGDDQKLTCQVISFYRGGQYKLYKFRKYDDVRLVFAPEFQAAFFGGDPDNFNFPRYALDAGFLRIYEDGKPVATPNHLTWNANAPKEGDVTFVAGNPGSTQRLLTVAQLETLRDQQLPISLIQTSELRGRLLEYSTTGEEAKRVSVDPIFGLENGFKVNYGQQGALTDPAFMATKRREEQELRQRVAADPALAQRIGDPWADLERASTAQRDLYLPYRQLESAAGQRSSLYSYAKAIVRASKERAKPVAERRAGYSDADIAALGRRLATETPISNDLEKIYLDFWLSKTREYLTVDNANVKALLGKESPEQIAERLVDGTRLADPAFRAQALAMTPEQLAASGDPLIQFVLANDDAAQAVRTQWESAVSGPTSRAGEKIAQARFAVYGTNLYPDATFSLRLSYGQVKGWTYRGVTVEPFTQIGGLYERNTGAEPFNAAEDWLAAEGKVNKSTVYDFVSTNDIIGGNSGSPVINAKGEVIGAAFDGNIHSLGGSFGYDPELNRTVTVSTAAITEALRNVYNQPRLLRELGVRR</sequence>
<evidence type="ECO:0000313" key="7">
    <source>
        <dbReference type="EMBL" id="KIC55759.1"/>
    </source>
</evidence>
<dbReference type="GO" id="GO:0070009">
    <property type="term" value="F:serine-type aminopeptidase activity"/>
    <property type="evidence" value="ECO:0007669"/>
    <property type="project" value="UniProtKB-UniRule"/>
</dbReference>
<dbReference type="RefSeq" id="WP_039248118.1">
    <property type="nucleotide sequence ID" value="NZ_JBBCLU010000003.1"/>
</dbReference>
<evidence type="ECO:0000256" key="5">
    <source>
        <dbReference type="ARBA" id="ARBA00022801"/>
    </source>
</evidence>
<organism evidence="7 8">
    <name type="scientific">Brevundimonas nasdae</name>
    <dbReference type="NCBI Taxonomy" id="172043"/>
    <lineage>
        <taxon>Bacteria</taxon>
        <taxon>Pseudomonadati</taxon>
        <taxon>Pseudomonadota</taxon>
        <taxon>Alphaproteobacteria</taxon>
        <taxon>Caulobacterales</taxon>
        <taxon>Caulobacteraceae</taxon>
        <taxon>Brevundimonas</taxon>
    </lineage>
</organism>
<evidence type="ECO:0000256" key="3">
    <source>
        <dbReference type="ARBA" id="ARBA00022670"/>
    </source>
</evidence>
<keyword evidence="5 6" id="KW-0378">Hydrolase</keyword>
<dbReference type="InterPro" id="IPR019500">
    <property type="entry name" value="Pep_S46"/>
</dbReference>
<evidence type="ECO:0000256" key="1">
    <source>
        <dbReference type="ARBA" id="ARBA00010491"/>
    </source>
</evidence>
<evidence type="ECO:0000256" key="2">
    <source>
        <dbReference type="ARBA" id="ARBA00022438"/>
    </source>
</evidence>
<dbReference type="SUPFAM" id="SSF50494">
    <property type="entry name" value="Trypsin-like serine proteases"/>
    <property type="match status" value="1"/>
</dbReference>
<dbReference type="InterPro" id="IPR043504">
    <property type="entry name" value="Peptidase_S1_PA_chymotrypsin"/>
</dbReference>
<dbReference type="GO" id="GO:0043171">
    <property type="term" value="P:peptide catabolic process"/>
    <property type="evidence" value="ECO:0007669"/>
    <property type="project" value="UniProtKB-UniRule"/>
</dbReference>
<dbReference type="Proteomes" id="UP000031166">
    <property type="component" value="Unassembled WGS sequence"/>
</dbReference>
<comment type="similarity">
    <text evidence="1 6">Belongs to the peptidase S46 family.</text>
</comment>
<dbReference type="EMBL" id="JWSY01000030">
    <property type="protein sequence ID" value="KIC55759.1"/>
    <property type="molecule type" value="Genomic_DNA"/>
</dbReference>
<keyword evidence="6" id="KW-0720">Serine protease</keyword>
<feature type="signal peptide" evidence="6">
    <location>
        <begin position="1"/>
        <end position="23"/>
    </location>
</feature>
<evidence type="ECO:0000256" key="6">
    <source>
        <dbReference type="RuleBase" id="RU366067"/>
    </source>
</evidence>
<keyword evidence="3 6" id="KW-0645">Protease</keyword>
<proteinExistence type="inferred from homology"/>
<keyword evidence="4 6" id="KW-0732">Signal</keyword>
<dbReference type="EC" id="3.4.14.-" evidence="6"/>
<accession>A0A0B4C414</accession>
<dbReference type="Pfam" id="PF10459">
    <property type="entry name" value="Peptidase_S46"/>
    <property type="match status" value="1"/>
</dbReference>